<dbReference type="Pfam" id="PF03698">
    <property type="entry name" value="UPF0180"/>
    <property type="match status" value="1"/>
</dbReference>
<dbReference type="OrthoDB" id="1708042at2"/>
<dbReference type="PATRIC" id="fig|1441095.3.peg.945"/>
<dbReference type="HAMAP" id="MF_00506">
    <property type="entry name" value="UPF0180"/>
    <property type="match status" value="1"/>
</dbReference>
<reference evidence="3" key="1">
    <citation type="submission" date="2015-08" db="EMBL/GenBank/DDBJ databases">
        <title>Genome sequencing project for genomic taxonomy and phylogenomics of Bacillus-like bacteria.</title>
        <authorList>
            <person name="Liu B."/>
            <person name="Wang J."/>
            <person name="Zhu Y."/>
            <person name="Liu G."/>
            <person name="Chen Q."/>
            <person name="Chen Z."/>
            <person name="Lan J."/>
            <person name="Che J."/>
            <person name="Ge C."/>
            <person name="Shi H."/>
            <person name="Pan Z."/>
            <person name="Liu X."/>
        </authorList>
    </citation>
    <scope>NUCLEOTIDE SEQUENCE [LARGE SCALE GENOMIC DNA]</scope>
    <source>
        <strain evidence="3">FJAT-4402</strain>
    </source>
</reference>
<proteinExistence type="inferred from homology"/>
<dbReference type="InterPro" id="IPR005370">
    <property type="entry name" value="UPF0180"/>
</dbReference>
<accession>A0A0M4FI61</accession>
<evidence type="ECO:0000256" key="1">
    <source>
        <dbReference type="HAMAP-Rule" id="MF_00506"/>
    </source>
</evidence>
<evidence type="ECO:0000313" key="2">
    <source>
        <dbReference type="EMBL" id="ALC80891.1"/>
    </source>
</evidence>
<sequence length="82" mass="8701">MNGKIGIEESLSDVENALKEKGYDVITLKAMEDAKGCDCCVVTGLDSNMLGVSNVVIEGSVIEASGLTADEICQIVEQKIQH</sequence>
<organism evidence="2 3">
    <name type="scientific">Bacillus gobiensis</name>
    <dbReference type="NCBI Taxonomy" id="1441095"/>
    <lineage>
        <taxon>Bacteria</taxon>
        <taxon>Bacillati</taxon>
        <taxon>Bacillota</taxon>
        <taxon>Bacilli</taxon>
        <taxon>Bacillales</taxon>
        <taxon>Bacillaceae</taxon>
        <taxon>Bacillus</taxon>
    </lineage>
</organism>
<dbReference type="EMBL" id="CP012600">
    <property type="protein sequence ID" value="ALC80891.1"/>
    <property type="molecule type" value="Genomic_DNA"/>
</dbReference>
<name>A0A0M4FI61_9BACI</name>
<dbReference type="Proteomes" id="UP000067625">
    <property type="component" value="Chromosome"/>
</dbReference>
<keyword evidence="3" id="KW-1185">Reference proteome</keyword>
<dbReference type="NCBIfam" id="NF002845">
    <property type="entry name" value="PRK03094.1"/>
    <property type="match status" value="1"/>
</dbReference>
<gene>
    <name evidence="2" type="ORF">AM592_04300</name>
</gene>
<dbReference type="AlphaFoldDB" id="A0A0M4FI61"/>
<evidence type="ECO:0000313" key="3">
    <source>
        <dbReference type="Proteomes" id="UP000067625"/>
    </source>
</evidence>
<dbReference type="STRING" id="1441095.AM592_04300"/>
<protein>
    <recommendedName>
        <fullName evidence="1">UPF0180 protein AM592_04300</fullName>
    </recommendedName>
</protein>
<comment type="similarity">
    <text evidence="1">Belongs to the UPF0180 family.</text>
</comment>
<reference evidence="2 3" key="2">
    <citation type="journal article" date="2016" name="Int. J. Syst. Evol. Microbiol.">
        <title>Bacillus gobiensis sp. nov., isolated from a soil sample.</title>
        <authorList>
            <person name="Liu B."/>
            <person name="Liu G.H."/>
            <person name="Cetin S."/>
            <person name="Schumann P."/>
            <person name="Pan Z.Z."/>
            <person name="Chen Q.Q."/>
        </authorList>
    </citation>
    <scope>NUCLEOTIDE SEQUENCE [LARGE SCALE GENOMIC DNA]</scope>
    <source>
        <strain evidence="2 3">FJAT-4402</strain>
    </source>
</reference>
<dbReference type="RefSeq" id="WP_053602640.1">
    <property type="nucleotide sequence ID" value="NZ_CP012600.1"/>
</dbReference>